<comment type="caution">
    <text evidence="1">The sequence shown here is derived from an EMBL/GenBank/DDBJ whole genome shotgun (WGS) entry which is preliminary data.</text>
</comment>
<keyword evidence="2" id="KW-1185">Reference proteome</keyword>
<proteinExistence type="predicted"/>
<evidence type="ECO:0000313" key="2">
    <source>
        <dbReference type="Proteomes" id="UP001050975"/>
    </source>
</evidence>
<evidence type="ECO:0008006" key="3">
    <source>
        <dbReference type="Google" id="ProtNLM"/>
    </source>
</evidence>
<protein>
    <recommendedName>
        <fullName evidence="3">DUF4278 domain-containing protein</fullName>
    </recommendedName>
</protein>
<organism evidence="1 2">
    <name type="scientific">Microseira wollei NIES-4236</name>
    <dbReference type="NCBI Taxonomy" id="2530354"/>
    <lineage>
        <taxon>Bacteria</taxon>
        <taxon>Bacillati</taxon>
        <taxon>Cyanobacteriota</taxon>
        <taxon>Cyanophyceae</taxon>
        <taxon>Oscillatoriophycideae</taxon>
        <taxon>Aerosakkonematales</taxon>
        <taxon>Aerosakkonemataceae</taxon>
        <taxon>Microseira</taxon>
    </lineage>
</organism>
<name>A0AAV3XNH5_9CYAN</name>
<evidence type="ECO:0000313" key="1">
    <source>
        <dbReference type="EMBL" id="GET43251.1"/>
    </source>
</evidence>
<dbReference type="Pfam" id="PF14105">
    <property type="entry name" value="DUF4278"/>
    <property type="match status" value="1"/>
</dbReference>
<accession>A0AAV3XNH5</accession>
<dbReference type="AlphaFoldDB" id="A0AAV3XNH5"/>
<sequence length="90" mass="9929">MQLSYRGVSYELNPSHNPSIPGEIIGKYRGAVLRTRVRKGGISQHCTNSPVPELLITLQYRGVSYQSVANYSFNSVSAKAFQDDPLAISK</sequence>
<dbReference type="EMBL" id="BLAY01000209">
    <property type="protein sequence ID" value="GET43251.1"/>
    <property type="molecule type" value="Genomic_DNA"/>
</dbReference>
<dbReference type="Proteomes" id="UP001050975">
    <property type="component" value="Unassembled WGS sequence"/>
</dbReference>
<gene>
    <name evidence="1" type="ORF">MiSe_80730</name>
</gene>
<reference evidence="1" key="1">
    <citation type="submission" date="2019-10" db="EMBL/GenBank/DDBJ databases">
        <title>Draft genome sequece of Microseira wollei NIES-4236.</title>
        <authorList>
            <person name="Yamaguchi H."/>
            <person name="Suzuki S."/>
            <person name="Kawachi M."/>
        </authorList>
    </citation>
    <scope>NUCLEOTIDE SEQUENCE</scope>
    <source>
        <strain evidence="1">NIES-4236</strain>
    </source>
</reference>
<dbReference type="RefSeq" id="WP_226591878.1">
    <property type="nucleotide sequence ID" value="NZ_BLAY01000209.1"/>
</dbReference>
<dbReference type="InterPro" id="IPR025458">
    <property type="entry name" value="DUF4278"/>
</dbReference>